<evidence type="ECO:0000256" key="1">
    <source>
        <dbReference type="ARBA" id="ARBA00003343"/>
    </source>
</evidence>
<dbReference type="InterPro" id="IPR002745">
    <property type="entry name" value="Ptrans_KptA/Tpt1"/>
</dbReference>
<dbReference type="AlphaFoldDB" id="A0A8H6VZK4"/>
<reference evidence="8" key="1">
    <citation type="submission" date="2020-05" db="EMBL/GenBank/DDBJ databases">
        <title>Mycena genomes resolve the evolution of fungal bioluminescence.</title>
        <authorList>
            <person name="Tsai I.J."/>
        </authorList>
    </citation>
    <scope>NUCLEOTIDE SEQUENCE</scope>
    <source>
        <strain evidence="8">110903Hualien_Pintung</strain>
    </source>
</reference>
<dbReference type="PANTHER" id="PTHR12684:SF2">
    <property type="entry name" value="TRNA 2'-PHOSPHOTRANSFERASE 1"/>
    <property type="match status" value="1"/>
</dbReference>
<dbReference type="Gene3D" id="3.20.170.30">
    <property type="match status" value="1"/>
</dbReference>
<dbReference type="InterPro" id="IPR042080">
    <property type="entry name" value="RNA_2'-PTrans_N"/>
</dbReference>
<evidence type="ECO:0000256" key="6">
    <source>
        <dbReference type="ARBA" id="ARBA00047949"/>
    </source>
</evidence>
<dbReference type="Gene3D" id="1.10.10.970">
    <property type="entry name" value="RNA 2'-phosphotransferase, Tpt1/KptA family, N-terminal domain"/>
    <property type="match status" value="1"/>
</dbReference>
<dbReference type="SUPFAM" id="SSF56399">
    <property type="entry name" value="ADP-ribosylation"/>
    <property type="match status" value="1"/>
</dbReference>
<dbReference type="GO" id="GO:0042393">
    <property type="term" value="F:histone binding"/>
    <property type="evidence" value="ECO:0007669"/>
    <property type="project" value="InterPro"/>
</dbReference>
<evidence type="ECO:0000256" key="3">
    <source>
        <dbReference type="ARBA" id="ARBA00012007"/>
    </source>
</evidence>
<evidence type="ECO:0000313" key="8">
    <source>
        <dbReference type="EMBL" id="KAF7299537.1"/>
    </source>
</evidence>
<comment type="similarity">
    <text evidence="2">Belongs to the KptA/TPT1 family.</text>
</comment>
<feature type="compositionally biased region" description="Acidic residues" evidence="7">
    <location>
        <begin position="339"/>
        <end position="354"/>
    </location>
</feature>
<keyword evidence="9" id="KW-1185">Reference proteome</keyword>
<evidence type="ECO:0000256" key="5">
    <source>
        <dbReference type="ARBA" id="ARBA00023027"/>
    </source>
</evidence>
<feature type="region of interest" description="Disordered" evidence="7">
    <location>
        <begin position="713"/>
        <end position="847"/>
    </location>
</feature>
<dbReference type="Pfam" id="PF01885">
    <property type="entry name" value="PTS_2-RNA"/>
    <property type="match status" value="1"/>
</dbReference>
<feature type="compositionally biased region" description="Basic and acidic residues" evidence="7">
    <location>
        <begin position="654"/>
        <end position="665"/>
    </location>
</feature>
<dbReference type="InterPro" id="IPR042081">
    <property type="entry name" value="RNA_2'-PTrans_C"/>
</dbReference>
<comment type="catalytic activity">
    <reaction evidence="6">
        <text>2'-phospho-[ligated tRNA] + NAD(+) = mature tRNA + ADP-alpha-D-ribose 1'',2''-cyclic phosphate + nicotinamide</text>
        <dbReference type="Rhea" id="RHEA:23324"/>
        <dbReference type="Rhea" id="RHEA-COMP:11106"/>
        <dbReference type="Rhea" id="RHEA-COMP:11107"/>
        <dbReference type="ChEBI" id="CHEBI:17154"/>
        <dbReference type="ChEBI" id="CHEBI:57540"/>
        <dbReference type="ChEBI" id="CHEBI:76596"/>
        <dbReference type="ChEBI" id="CHEBI:82883"/>
        <dbReference type="ChEBI" id="CHEBI:85027"/>
        <dbReference type="EC" id="2.7.1.160"/>
    </reaction>
</comment>
<feature type="region of interest" description="Disordered" evidence="7">
    <location>
        <begin position="274"/>
        <end position="293"/>
    </location>
</feature>
<dbReference type="GO" id="GO:0005634">
    <property type="term" value="C:nucleus"/>
    <property type="evidence" value="ECO:0007669"/>
    <property type="project" value="InterPro"/>
</dbReference>
<keyword evidence="4 8" id="KW-0808">Transferase</keyword>
<proteinExistence type="inferred from homology"/>
<dbReference type="GO" id="GO:0000215">
    <property type="term" value="F:tRNA 2'-phosphotransferase activity"/>
    <property type="evidence" value="ECO:0007669"/>
    <property type="project" value="UniProtKB-EC"/>
</dbReference>
<dbReference type="InterPro" id="IPR018465">
    <property type="entry name" value="Scm3/HJURP"/>
</dbReference>
<evidence type="ECO:0000256" key="2">
    <source>
        <dbReference type="ARBA" id="ARBA00009836"/>
    </source>
</evidence>
<feature type="region of interest" description="Disordered" evidence="7">
    <location>
        <begin position="184"/>
        <end position="222"/>
    </location>
</feature>
<evidence type="ECO:0000313" key="9">
    <source>
        <dbReference type="Proteomes" id="UP000613580"/>
    </source>
</evidence>
<comment type="function">
    <text evidence="1">Catalyzes the last step of tRNA splicing, the transfer of the splice junction 2'-phosphate from ligated tRNA to NAD to produce ADP-ribose 1''-2'' cyclic phosphate.</text>
</comment>
<name>A0A8H6VZK4_MYCCL</name>
<dbReference type="Proteomes" id="UP000613580">
    <property type="component" value="Unassembled WGS sequence"/>
</dbReference>
<dbReference type="Pfam" id="PF10384">
    <property type="entry name" value="Scm3"/>
    <property type="match status" value="1"/>
</dbReference>
<feature type="region of interest" description="Disordered" evidence="7">
    <location>
        <begin position="337"/>
        <end position="679"/>
    </location>
</feature>
<keyword evidence="5" id="KW-0520">NAD</keyword>
<dbReference type="GO" id="GO:0006388">
    <property type="term" value="P:tRNA splicing, via endonucleolytic cleavage and ligation"/>
    <property type="evidence" value="ECO:0007669"/>
    <property type="project" value="TreeGrafter"/>
</dbReference>
<organism evidence="8 9">
    <name type="scientific">Mycena chlorophos</name>
    <name type="common">Agaric fungus</name>
    <name type="synonym">Agaricus chlorophos</name>
    <dbReference type="NCBI Taxonomy" id="658473"/>
    <lineage>
        <taxon>Eukaryota</taxon>
        <taxon>Fungi</taxon>
        <taxon>Dikarya</taxon>
        <taxon>Basidiomycota</taxon>
        <taxon>Agaricomycotina</taxon>
        <taxon>Agaricomycetes</taxon>
        <taxon>Agaricomycetidae</taxon>
        <taxon>Agaricales</taxon>
        <taxon>Marasmiineae</taxon>
        <taxon>Mycenaceae</taxon>
        <taxon>Mycena</taxon>
    </lineage>
</organism>
<feature type="compositionally biased region" description="Pro residues" evidence="7">
    <location>
        <begin position="415"/>
        <end position="426"/>
    </location>
</feature>
<dbReference type="PANTHER" id="PTHR12684">
    <property type="entry name" value="PUTATIVE PHOSPHOTRANSFERASE"/>
    <property type="match status" value="1"/>
</dbReference>
<feature type="compositionally biased region" description="Low complexity" evidence="7">
    <location>
        <begin position="453"/>
        <end position="466"/>
    </location>
</feature>
<feature type="compositionally biased region" description="Polar residues" evidence="7">
    <location>
        <begin position="432"/>
        <end position="452"/>
    </location>
</feature>
<evidence type="ECO:0000256" key="4">
    <source>
        <dbReference type="ARBA" id="ARBA00022679"/>
    </source>
</evidence>
<dbReference type="EC" id="2.7.1.160" evidence="3"/>
<gene>
    <name evidence="8" type="ORF">HMN09_00958900</name>
</gene>
<dbReference type="EMBL" id="JACAZE010000014">
    <property type="protein sequence ID" value="KAF7299537.1"/>
    <property type="molecule type" value="Genomic_DNA"/>
</dbReference>
<dbReference type="OrthoDB" id="419694at2759"/>
<feature type="compositionally biased region" description="Low complexity" evidence="7">
    <location>
        <begin position="184"/>
        <end position="194"/>
    </location>
</feature>
<protein>
    <recommendedName>
        <fullName evidence="3">2'-phosphotransferase</fullName>
        <ecNumber evidence="3">2.7.1.160</ecNumber>
    </recommendedName>
</protein>
<feature type="compositionally biased region" description="Basic and acidic residues" evidence="7">
    <location>
        <begin position="798"/>
        <end position="814"/>
    </location>
</feature>
<comment type="caution">
    <text evidence="8">The sequence shown here is derived from an EMBL/GenBank/DDBJ whole genome shotgun (WGS) entry which is preliminary data.</text>
</comment>
<accession>A0A8H6VZK4</accession>
<evidence type="ECO:0000256" key="7">
    <source>
        <dbReference type="SAM" id="MobiDB-lite"/>
    </source>
</evidence>
<sequence>MRADGFVKVTDLLANPRVSSLDLAQLQEMVKTNAKQRFALIQEEDVWLIKANQGHSLKGVKELELQPILSIADIPSKIAVHGTTNAAWQSISVQGLSRMSRNHIHLAQGAATDDVISGMRRSSQILIFVDIERALADGLKFSLSQNGVVLTEGDEKGFLATKYFMRVETAQQVAVVATKAYATPSASPIPSATSRSRDSRPPIKRVRVAPTPQTASTAPDAADIQRERALSKQRFRNVIDGLAEKYTMPIHEDDLVDFTTLEIIEDRGVSRAKLGGEADVSDQGDENIPTDEEDDFDELDLIASAENSMLPADIVEQEAQDELLAEFLEAERLRKEQCGEDDEEQEDDEDEQEQPLESLRLPTPIPASKPARHVDEDSDDELNIGWGVVDDSNRVRRVAVVDSEPEDNDEAHSPTPVPSPPRPRFPSPARSIQQLATPPKSQTPSSEQSGPTRSAAKPKSSPISSPHPSPSKRRAVPASPASRTKSTRLESPRQVDFTQLAVGSAKKTSGRKPAAVASAISTSLKTKDKPSLEPSHPARKPARRSLSAPRAQPPVKDLHPPDRKGKGRLVEPAAGDIFVASPSPELRLTPPPRRVRSSSARRASPPPEFLEGSSRPPEAKVKKRKRQPSSSSSEEWDSSPIKATSSRRHAKFARSIESDSEDGHASRHRRSIPAAMPPYFPAPYPAGVAPVHDPRAMQILSHYMVQALYAMSVPPQAPPHGHLPEDYSPHGPFSYPSTPRHSRHQPYVLGSGATLPPSSPPSVSSSPMRPALVARSRSRGRRVSFSLDDDDGVAGAGDDPHGPSRWPRDFAHLSDEEESGQRRGRSKNRAQTPGPGPSADSKSRSRR</sequence>
<feature type="compositionally biased region" description="Acidic residues" evidence="7">
    <location>
        <begin position="279"/>
        <end position="293"/>
    </location>
</feature>